<evidence type="ECO:0000313" key="2">
    <source>
        <dbReference type="Proteomes" id="UP000551758"/>
    </source>
</evidence>
<dbReference type="AlphaFoldDB" id="A0A7J7FAK7"/>
<protein>
    <submittedName>
        <fullName evidence="1">Uncharacterized protein</fullName>
    </submittedName>
</protein>
<proteinExistence type="predicted"/>
<keyword evidence="2" id="KW-1185">Reference proteome</keyword>
<evidence type="ECO:0000313" key="1">
    <source>
        <dbReference type="EMBL" id="KAF5924977.1"/>
    </source>
</evidence>
<dbReference type="SUPFAM" id="SSF52540">
    <property type="entry name" value="P-loop containing nucleoside triphosphate hydrolases"/>
    <property type="match status" value="1"/>
</dbReference>
<dbReference type="EMBL" id="JACDTQ010000823">
    <property type="protein sequence ID" value="KAF5924977.1"/>
    <property type="molecule type" value="Genomic_DNA"/>
</dbReference>
<accession>A0A7J7FAK7</accession>
<dbReference type="InterPro" id="IPR027417">
    <property type="entry name" value="P-loop_NTPase"/>
</dbReference>
<dbReference type="Proteomes" id="UP000551758">
    <property type="component" value="Unassembled WGS sequence"/>
</dbReference>
<organism evidence="1 2">
    <name type="scientific">Diceros bicornis minor</name>
    <name type="common">South-central black rhinoceros</name>
    <dbReference type="NCBI Taxonomy" id="77932"/>
    <lineage>
        <taxon>Eukaryota</taxon>
        <taxon>Metazoa</taxon>
        <taxon>Chordata</taxon>
        <taxon>Craniata</taxon>
        <taxon>Vertebrata</taxon>
        <taxon>Euteleostomi</taxon>
        <taxon>Mammalia</taxon>
        <taxon>Eutheria</taxon>
        <taxon>Laurasiatheria</taxon>
        <taxon>Perissodactyla</taxon>
        <taxon>Rhinocerotidae</taxon>
        <taxon>Diceros</taxon>
    </lineage>
</organism>
<sequence>MREFSKSPAVFTITIVSGEHCLGQVITTLIHVVTENKNRCCRDPKLPLFLQGSLGGNTKTALAANAVLDPGVLGHSLHA</sequence>
<reference evidence="1 2" key="1">
    <citation type="journal article" date="2020" name="Mol. Biol. Evol.">
        <title>Interspecific Gene Flow and the Evolution of Specialization in Black and White Rhinoceros.</title>
        <authorList>
            <person name="Moodley Y."/>
            <person name="Westbury M.V."/>
            <person name="Russo I.M."/>
            <person name="Gopalakrishnan S."/>
            <person name="Rakotoarivelo A."/>
            <person name="Olsen R.A."/>
            <person name="Prost S."/>
            <person name="Tunstall T."/>
            <person name="Ryder O.A."/>
            <person name="Dalen L."/>
            <person name="Bruford M.W."/>
        </authorList>
    </citation>
    <scope>NUCLEOTIDE SEQUENCE [LARGE SCALE GENOMIC DNA]</scope>
    <source>
        <strain evidence="1">SBR-YM</strain>
        <tissue evidence="1">Skin</tissue>
    </source>
</reference>
<comment type="caution">
    <text evidence="1">The sequence shown here is derived from an EMBL/GenBank/DDBJ whole genome shotgun (WGS) entry which is preliminary data.</text>
</comment>
<gene>
    <name evidence="1" type="ORF">HPG69_008652</name>
</gene>
<name>A0A7J7FAK7_DICBM</name>